<gene>
    <name evidence="2" type="ORF">ACFPRA_21430</name>
</gene>
<feature type="transmembrane region" description="Helical" evidence="1">
    <location>
        <begin position="36"/>
        <end position="56"/>
    </location>
</feature>
<keyword evidence="1" id="KW-0812">Transmembrane</keyword>
<dbReference type="EMBL" id="JBHSNO010000016">
    <property type="protein sequence ID" value="MFC5591452.1"/>
    <property type="molecule type" value="Genomic_DNA"/>
</dbReference>
<dbReference type="Proteomes" id="UP001596109">
    <property type="component" value="Unassembled WGS sequence"/>
</dbReference>
<evidence type="ECO:0000313" key="2">
    <source>
        <dbReference type="EMBL" id="MFC5591452.1"/>
    </source>
</evidence>
<evidence type="ECO:0000313" key="3">
    <source>
        <dbReference type="Proteomes" id="UP001596109"/>
    </source>
</evidence>
<evidence type="ECO:0000256" key="1">
    <source>
        <dbReference type="SAM" id="Phobius"/>
    </source>
</evidence>
<reference evidence="3" key="1">
    <citation type="journal article" date="2019" name="Int. J. Syst. Evol. Microbiol.">
        <title>The Global Catalogue of Microorganisms (GCM) 10K type strain sequencing project: providing services to taxonomists for standard genome sequencing and annotation.</title>
        <authorList>
            <consortium name="The Broad Institute Genomics Platform"/>
            <consortium name="The Broad Institute Genome Sequencing Center for Infectious Disease"/>
            <person name="Wu L."/>
            <person name="Ma J."/>
        </authorList>
    </citation>
    <scope>NUCLEOTIDE SEQUENCE [LARGE SCALE GENOMIC DNA]</scope>
    <source>
        <strain evidence="3">CGMCC 4.1434</strain>
    </source>
</reference>
<keyword evidence="3" id="KW-1185">Reference proteome</keyword>
<dbReference type="RefSeq" id="WP_381439267.1">
    <property type="nucleotide sequence ID" value="NZ_JBHSNO010000016.1"/>
</dbReference>
<name>A0ABW0TPK1_9BACL</name>
<keyword evidence="1" id="KW-1133">Transmembrane helix</keyword>
<accession>A0ABW0TPK1</accession>
<proteinExistence type="predicted"/>
<protein>
    <recommendedName>
        <fullName evidence="4">Cytochrome c oxidase subunit 4</fullName>
    </recommendedName>
</protein>
<keyword evidence="1" id="KW-0472">Membrane</keyword>
<organism evidence="2 3">
    <name type="scientific">Sporosarcina soli</name>
    <dbReference type="NCBI Taxonomy" id="334736"/>
    <lineage>
        <taxon>Bacteria</taxon>
        <taxon>Bacillati</taxon>
        <taxon>Bacillota</taxon>
        <taxon>Bacilli</taxon>
        <taxon>Bacillales</taxon>
        <taxon>Caryophanaceae</taxon>
        <taxon>Sporosarcina</taxon>
    </lineage>
</organism>
<evidence type="ECO:0008006" key="4">
    <source>
        <dbReference type="Google" id="ProtNLM"/>
    </source>
</evidence>
<sequence length="104" mass="11652">MIGLLNLGSLVLGLIAWLLPVVNLMQSKNHDNRNWVVFSMMSLMACAISLSFQIIYNNHLVNIEDWSALMDTSGAVTYAVSTLLIVTILLNAITLLIYRRRMAK</sequence>
<feature type="transmembrane region" description="Helical" evidence="1">
    <location>
        <begin position="6"/>
        <end position="24"/>
    </location>
</feature>
<feature type="transmembrane region" description="Helical" evidence="1">
    <location>
        <begin position="76"/>
        <end position="98"/>
    </location>
</feature>
<comment type="caution">
    <text evidence="2">The sequence shown here is derived from an EMBL/GenBank/DDBJ whole genome shotgun (WGS) entry which is preliminary data.</text>
</comment>